<dbReference type="eggNOG" id="ENOG50310PU">
    <property type="taxonomic scope" value="Bacteria"/>
</dbReference>
<evidence type="ECO:0000313" key="3">
    <source>
        <dbReference type="Proteomes" id="UP000028186"/>
    </source>
</evidence>
<accession>A0A068T2F7</accession>
<dbReference type="RefSeq" id="WP_173426738.1">
    <property type="nucleotide sequence ID" value="NZ_HG938355.1"/>
</dbReference>
<gene>
    <name evidence="2" type="ORF">RG1141_CH02920</name>
</gene>
<dbReference type="EMBL" id="HG938355">
    <property type="protein sequence ID" value="CDN52657.1"/>
    <property type="molecule type" value="Genomic_DNA"/>
</dbReference>
<protein>
    <submittedName>
        <fullName evidence="2">Uncharacterized protein</fullName>
    </submittedName>
</protein>
<organism evidence="2 3">
    <name type="scientific">Neorhizobium galegae bv. officinalis bv. officinalis str. HAMBI 1141</name>
    <dbReference type="NCBI Taxonomy" id="1028801"/>
    <lineage>
        <taxon>Bacteria</taxon>
        <taxon>Pseudomonadati</taxon>
        <taxon>Pseudomonadota</taxon>
        <taxon>Alphaproteobacteria</taxon>
        <taxon>Hyphomicrobiales</taxon>
        <taxon>Rhizobiaceae</taxon>
        <taxon>Rhizobium/Agrobacterium group</taxon>
        <taxon>Neorhizobium</taxon>
    </lineage>
</organism>
<keyword evidence="1" id="KW-0812">Transmembrane</keyword>
<keyword evidence="1" id="KW-1133">Transmembrane helix</keyword>
<evidence type="ECO:0000256" key="1">
    <source>
        <dbReference type="SAM" id="Phobius"/>
    </source>
</evidence>
<dbReference type="Proteomes" id="UP000028186">
    <property type="component" value="Chromosome I"/>
</dbReference>
<evidence type="ECO:0000313" key="2">
    <source>
        <dbReference type="EMBL" id="CDN52657.1"/>
    </source>
</evidence>
<sequence>MQRPSRARAIAIAKVQDNQKLIRLRFLAIAVGATAALLALPTLFF</sequence>
<dbReference type="PATRIC" id="fig|1028801.3.peg.286"/>
<name>A0A068T2F7_NEOGA</name>
<dbReference type="AlphaFoldDB" id="A0A068T2F7"/>
<proteinExistence type="predicted"/>
<feature type="transmembrane region" description="Helical" evidence="1">
    <location>
        <begin position="21"/>
        <end position="44"/>
    </location>
</feature>
<reference evidence="3" key="1">
    <citation type="journal article" date="2014" name="BMC Genomics">
        <title>Genome sequencing of two Neorhizobium galegae strains reveals a noeT gene responsible for the unusual acetylation of the nodulation factors.</title>
        <authorList>
            <person name="Osterman J."/>
            <person name="Marsh J."/>
            <person name="Laine P.K."/>
            <person name="Zeng Z."/>
            <person name="Alatalo E."/>
            <person name="Sullivan J.T."/>
            <person name="Young J.P."/>
            <person name="Thomas-Oates J."/>
            <person name="Paulin L."/>
            <person name="Lindstrom K."/>
        </authorList>
    </citation>
    <scope>NUCLEOTIDE SEQUENCE [LARGE SCALE GENOMIC DNA]</scope>
    <source>
        <strain evidence="3">HAMBI 1141</strain>
    </source>
</reference>
<keyword evidence="1" id="KW-0472">Membrane</keyword>
<dbReference type="KEGG" id="ngl:RG1141_CH02920"/>
<dbReference type="HOGENOM" id="CLU_3202510_0_0_5"/>